<dbReference type="GO" id="GO:0016020">
    <property type="term" value="C:membrane"/>
    <property type="evidence" value="ECO:0007669"/>
    <property type="project" value="UniProtKB-SubCell"/>
</dbReference>
<dbReference type="Pfam" id="PF00067">
    <property type="entry name" value="p450"/>
    <property type="match status" value="1"/>
</dbReference>
<evidence type="ECO:0000256" key="8">
    <source>
        <dbReference type="ARBA" id="ARBA00022989"/>
    </source>
</evidence>
<comment type="similarity">
    <text evidence="4">Belongs to the cytochrome P450 family.</text>
</comment>
<keyword evidence="10 13" id="KW-0408">Iron</keyword>
<dbReference type="Proteomes" id="UP000054144">
    <property type="component" value="Unassembled WGS sequence"/>
</dbReference>
<evidence type="ECO:0000256" key="13">
    <source>
        <dbReference type="PIRSR" id="PIRSR602401-1"/>
    </source>
</evidence>
<dbReference type="Gene3D" id="1.10.630.10">
    <property type="entry name" value="Cytochrome P450"/>
    <property type="match status" value="1"/>
</dbReference>
<keyword evidence="9" id="KW-0560">Oxidoreductase</keyword>
<dbReference type="SUPFAM" id="SSF48264">
    <property type="entry name" value="Cytochrome P450"/>
    <property type="match status" value="1"/>
</dbReference>
<dbReference type="InterPro" id="IPR050121">
    <property type="entry name" value="Cytochrome_P450_monoxygenase"/>
</dbReference>
<keyword evidence="5 13" id="KW-0349">Heme</keyword>
<reference evidence="15 16" key="1">
    <citation type="journal article" date="2015" name="Fungal Genet. Biol.">
        <title>Evolution of novel wood decay mechanisms in Agaricales revealed by the genome sequences of Fistulina hepatica and Cylindrobasidium torrendii.</title>
        <authorList>
            <person name="Floudas D."/>
            <person name="Held B.W."/>
            <person name="Riley R."/>
            <person name="Nagy L.G."/>
            <person name="Koehler G."/>
            <person name="Ransdell A.S."/>
            <person name="Younus H."/>
            <person name="Chow J."/>
            <person name="Chiniquy J."/>
            <person name="Lipzen A."/>
            <person name="Tritt A."/>
            <person name="Sun H."/>
            <person name="Haridas S."/>
            <person name="LaButti K."/>
            <person name="Ohm R.A."/>
            <person name="Kues U."/>
            <person name="Blanchette R.A."/>
            <person name="Grigoriev I.V."/>
            <person name="Minto R.E."/>
            <person name="Hibbett D.S."/>
        </authorList>
    </citation>
    <scope>NUCLEOTIDE SEQUENCE [LARGE SCALE GENOMIC DNA]</scope>
    <source>
        <strain evidence="15 16">ATCC 64428</strain>
    </source>
</reference>
<dbReference type="PRINTS" id="PR00385">
    <property type="entry name" value="P450"/>
</dbReference>
<keyword evidence="11" id="KW-0503">Monooxygenase</keyword>
<evidence type="ECO:0000256" key="14">
    <source>
        <dbReference type="SAM" id="SignalP"/>
    </source>
</evidence>
<evidence type="ECO:0000256" key="3">
    <source>
        <dbReference type="ARBA" id="ARBA00004721"/>
    </source>
</evidence>
<dbReference type="InterPro" id="IPR001128">
    <property type="entry name" value="Cyt_P450"/>
</dbReference>
<dbReference type="GO" id="GO:0016705">
    <property type="term" value="F:oxidoreductase activity, acting on paired donors, with incorporation or reduction of molecular oxygen"/>
    <property type="evidence" value="ECO:0007669"/>
    <property type="project" value="InterPro"/>
</dbReference>
<comment type="cofactor">
    <cofactor evidence="1 13">
        <name>heme</name>
        <dbReference type="ChEBI" id="CHEBI:30413"/>
    </cofactor>
</comment>
<evidence type="ECO:0000256" key="5">
    <source>
        <dbReference type="ARBA" id="ARBA00022617"/>
    </source>
</evidence>
<evidence type="ECO:0000256" key="10">
    <source>
        <dbReference type="ARBA" id="ARBA00023004"/>
    </source>
</evidence>
<feature type="signal peptide" evidence="14">
    <location>
        <begin position="1"/>
        <end position="21"/>
    </location>
</feature>
<feature type="chain" id="PRO_5002316356" evidence="14">
    <location>
        <begin position="22"/>
        <end position="524"/>
    </location>
</feature>
<sequence>MLVPFLTACFLFCVFYVRVRRNADGTLHLPGPSTGIASFLWGHELLVFEHNATEMYTSWARAFGPIFKIKAALFHPDIVVVTDHIAVQHIFADTTTYVKSPAFRPPISNLLGEGLVWAEGEDHAKQRKCLAPAFSRESVRAMSSTICECAEKLAAELSNQALQAQGLTTVNILSRISACTLDIIGLVGFGHDFRALSSLKGSAEAREIRESWDGHVTAAVTFPAFLAPLIVRAVPMILRVPLPVMRTHGVVRRIVGKLACGIVDRRRREQPANAGSFIGRGKDILSLMMNQGGAAGLLDQEIIHNIVTFTMVGHETTAGSLAFTIWELAKHPELQTRLREEIIQQGGDLGFDDVEKLEFLDAVIKEGLRLHAASPQTERVALRDDAIPLETPIRTVHGHELTHLTIKKGQIFHIPFTTMNTNPSVWGPDAVVFSPDRWLKPNGIPAPSQLPRGWSGILTFCDGPRNCIGQRLAVFEAKVILATLVRSLEFHDTGASVRPVIARTLQPVVDGEVGLLPIQVGLVH</sequence>
<evidence type="ECO:0000256" key="11">
    <source>
        <dbReference type="ARBA" id="ARBA00023033"/>
    </source>
</evidence>
<keyword evidence="8" id="KW-1133">Transmembrane helix</keyword>
<dbReference type="OrthoDB" id="1470350at2759"/>
<organism evidence="15 16">
    <name type="scientific">Fistulina hepatica ATCC 64428</name>
    <dbReference type="NCBI Taxonomy" id="1128425"/>
    <lineage>
        <taxon>Eukaryota</taxon>
        <taxon>Fungi</taxon>
        <taxon>Dikarya</taxon>
        <taxon>Basidiomycota</taxon>
        <taxon>Agaricomycotina</taxon>
        <taxon>Agaricomycetes</taxon>
        <taxon>Agaricomycetidae</taxon>
        <taxon>Agaricales</taxon>
        <taxon>Fistulinaceae</taxon>
        <taxon>Fistulina</taxon>
    </lineage>
</organism>
<evidence type="ECO:0000256" key="6">
    <source>
        <dbReference type="ARBA" id="ARBA00022692"/>
    </source>
</evidence>
<dbReference type="InterPro" id="IPR036396">
    <property type="entry name" value="Cyt_P450_sf"/>
</dbReference>
<evidence type="ECO:0000256" key="1">
    <source>
        <dbReference type="ARBA" id="ARBA00001971"/>
    </source>
</evidence>
<dbReference type="GO" id="GO:0005506">
    <property type="term" value="F:iron ion binding"/>
    <property type="evidence" value="ECO:0007669"/>
    <property type="project" value="InterPro"/>
</dbReference>
<evidence type="ECO:0000256" key="12">
    <source>
        <dbReference type="ARBA" id="ARBA00023136"/>
    </source>
</evidence>
<keyword evidence="12" id="KW-0472">Membrane</keyword>
<dbReference type="PANTHER" id="PTHR24305">
    <property type="entry name" value="CYTOCHROME P450"/>
    <property type="match status" value="1"/>
</dbReference>
<comment type="pathway">
    <text evidence="3">Secondary metabolite biosynthesis; terpenoid biosynthesis.</text>
</comment>
<comment type="subcellular location">
    <subcellularLocation>
        <location evidence="2">Membrane</location>
    </subcellularLocation>
</comment>
<evidence type="ECO:0000313" key="16">
    <source>
        <dbReference type="Proteomes" id="UP000054144"/>
    </source>
</evidence>
<proteinExistence type="inferred from homology"/>
<evidence type="ECO:0000256" key="7">
    <source>
        <dbReference type="ARBA" id="ARBA00022723"/>
    </source>
</evidence>
<accession>A0A0D7ADL7</accession>
<dbReference type="PANTHER" id="PTHR24305:SF166">
    <property type="entry name" value="CYTOCHROME P450 12A4, MITOCHONDRIAL-RELATED"/>
    <property type="match status" value="1"/>
</dbReference>
<keyword evidence="7 13" id="KW-0479">Metal-binding</keyword>
<dbReference type="InterPro" id="IPR002401">
    <property type="entry name" value="Cyt_P450_E_grp-I"/>
</dbReference>
<dbReference type="AlphaFoldDB" id="A0A0D7ADL7"/>
<keyword evidence="14" id="KW-0732">Signal</keyword>
<evidence type="ECO:0000256" key="9">
    <source>
        <dbReference type="ARBA" id="ARBA00023002"/>
    </source>
</evidence>
<name>A0A0D7ADL7_9AGAR</name>
<protein>
    <submittedName>
        <fullName evidence="15">Cytochrome P450</fullName>
    </submittedName>
</protein>
<dbReference type="EMBL" id="KN881813">
    <property type="protein sequence ID" value="KIY48790.1"/>
    <property type="molecule type" value="Genomic_DNA"/>
</dbReference>
<feature type="binding site" description="axial binding residue" evidence="13">
    <location>
        <position position="467"/>
    </location>
    <ligand>
        <name>heme</name>
        <dbReference type="ChEBI" id="CHEBI:30413"/>
    </ligand>
    <ligandPart>
        <name>Fe</name>
        <dbReference type="ChEBI" id="CHEBI:18248"/>
    </ligandPart>
</feature>
<dbReference type="GO" id="GO:0004497">
    <property type="term" value="F:monooxygenase activity"/>
    <property type="evidence" value="ECO:0007669"/>
    <property type="project" value="UniProtKB-KW"/>
</dbReference>
<dbReference type="PRINTS" id="PR00463">
    <property type="entry name" value="EP450I"/>
</dbReference>
<evidence type="ECO:0000313" key="15">
    <source>
        <dbReference type="EMBL" id="KIY48790.1"/>
    </source>
</evidence>
<keyword evidence="16" id="KW-1185">Reference proteome</keyword>
<gene>
    <name evidence="15" type="ORF">FISHEDRAFT_73302</name>
</gene>
<keyword evidence="6" id="KW-0812">Transmembrane</keyword>
<evidence type="ECO:0000256" key="2">
    <source>
        <dbReference type="ARBA" id="ARBA00004370"/>
    </source>
</evidence>
<evidence type="ECO:0000256" key="4">
    <source>
        <dbReference type="ARBA" id="ARBA00010617"/>
    </source>
</evidence>
<dbReference type="GO" id="GO:0020037">
    <property type="term" value="F:heme binding"/>
    <property type="evidence" value="ECO:0007669"/>
    <property type="project" value="InterPro"/>
</dbReference>